<dbReference type="AlphaFoldDB" id="A0A401U3Y8"/>
<evidence type="ECO:0000313" key="1">
    <source>
        <dbReference type="EMBL" id="GCC49590.1"/>
    </source>
</evidence>
<dbReference type="EMBL" id="BEZZ01278169">
    <property type="protein sequence ID" value="GCC49590.1"/>
    <property type="molecule type" value="Genomic_DNA"/>
</dbReference>
<sequence>AVAGACRIDGLDLASRHQQRLAFDQRQNAAFAERDADGLALPQASRRLGKAGGCVAVAQLSSREESKLGLVQDQDIDQIQQRLVGLFRRCRIEDRGGAGGAGALEECGDRRQRDLELADRDVTLHHGRHRDITSIDEPVGAWHDHDGVVGIGNGDDRRAGMRTSGGL</sequence>
<protein>
    <submittedName>
        <fullName evidence="1">Uncharacterized protein</fullName>
    </submittedName>
</protein>
<accession>A0A401U3Y8</accession>
<comment type="caution">
    <text evidence="1">The sequence shown here is derived from an EMBL/GenBank/DDBJ whole genome shotgun (WGS) entry which is preliminary data.</text>
</comment>
<feature type="non-terminal residue" evidence="1">
    <location>
        <position position="1"/>
    </location>
</feature>
<keyword evidence="2" id="KW-1185">Reference proteome</keyword>
<name>A0A401U3Y8_CHIPU</name>
<feature type="non-terminal residue" evidence="1">
    <location>
        <position position="167"/>
    </location>
</feature>
<organism evidence="1 2">
    <name type="scientific">Chiloscyllium punctatum</name>
    <name type="common">Brownbanded bambooshark</name>
    <name type="synonym">Hemiscyllium punctatum</name>
    <dbReference type="NCBI Taxonomy" id="137246"/>
    <lineage>
        <taxon>Eukaryota</taxon>
        <taxon>Metazoa</taxon>
        <taxon>Chordata</taxon>
        <taxon>Craniata</taxon>
        <taxon>Vertebrata</taxon>
        <taxon>Chondrichthyes</taxon>
        <taxon>Elasmobranchii</taxon>
        <taxon>Galeomorphii</taxon>
        <taxon>Galeoidea</taxon>
        <taxon>Orectolobiformes</taxon>
        <taxon>Hemiscylliidae</taxon>
        <taxon>Chiloscyllium</taxon>
    </lineage>
</organism>
<proteinExistence type="predicted"/>
<evidence type="ECO:0000313" key="2">
    <source>
        <dbReference type="Proteomes" id="UP000287033"/>
    </source>
</evidence>
<gene>
    <name evidence="1" type="ORF">chiPu_0033972</name>
</gene>
<dbReference type="Proteomes" id="UP000287033">
    <property type="component" value="Unassembled WGS sequence"/>
</dbReference>
<reference evidence="1 2" key="1">
    <citation type="journal article" date="2018" name="Nat. Ecol. Evol.">
        <title>Shark genomes provide insights into elasmobranch evolution and the origin of vertebrates.</title>
        <authorList>
            <person name="Hara Y"/>
            <person name="Yamaguchi K"/>
            <person name="Onimaru K"/>
            <person name="Kadota M"/>
            <person name="Koyanagi M"/>
            <person name="Keeley SD"/>
            <person name="Tatsumi K"/>
            <person name="Tanaka K"/>
            <person name="Motone F"/>
            <person name="Kageyama Y"/>
            <person name="Nozu R"/>
            <person name="Adachi N"/>
            <person name="Nishimura O"/>
            <person name="Nakagawa R"/>
            <person name="Tanegashima C"/>
            <person name="Kiyatake I"/>
            <person name="Matsumoto R"/>
            <person name="Murakumo K"/>
            <person name="Nishida K"/>
            <person name="Terakita A"/>
            <person name="Kuratani S"/>
            <person name="Sato K"/>
            <person name="Hyodo S Kuraku.S."/>
        </authorList>
    </citation>
    <scope>NUCLEOTIDE SEQUENCE [LARGE SCALE GENOMIC DNA]</scope>
</reference>